<keyword evidence="1" id="KW-1133">Transmembrane helix</keyword>
<feature type="transmembrane region" description="Helical" evidence="1">
    <location>
        <begin position="266"/>
        <end position="287"/>
    </location>
</feature>
<dbReference type="OrthoDB" id="9150437at2"/>
<feature type="transmembrane region" description="Helical" evidence="1">
    <location>
        <begin position="173"/>
        <end position="191"/>
    </location>
</feature>
<protein>
    <submittedName>
        <fullName evidence="3">EamA family transporter</fullName>
    </submittedName>
</protein>
<evidence type="ECO:0000313" key="4">
    <source>
        <dbReference type="Proteomes" id="UP000249873"/>
    </source>
</evidence>
<feature type="domain" description="EamA" evidence="2">
    <location>
        <begin position="13"/>
        <end position="135"/>
    </location>
</feature>
<gene>
    <name evidence="3" type="ORF">DJ013_07435</name>
</gene>
<evidence type="ECO:0000313" key="3">
    <source>
        <dbReference type="EMBL" id="AWV98011.1"/>
    </source>
</evidence>
<keyword evidence="1" id="KW-0812">Transmembrane</keyword>
<organism evidence="3 4">
    <name type="scientific">Arcticibacterium luteifluviistationis</name>
    <dbReference type="NCBI Taxonomy" id="1784714"/>
    <lineage>
        <taxon>Bacteria</taxon>
        <taxon>Pseudomonadati</taxon>
        <taxon>Bacteroidota</taxon>
        <taxon>Cytophagia</taxon>
        <taxon>Cytophagales</taxon>
        <taxon>Leadbetterellaceae</taxon>
        <taxon>Arcticibacterium</taxon>
    </lineage>
</organism>
<feature type="transmembrane region" description="Helical" evidence="1">
    <location>
        <begin position="121"/>
        <end position="137"/>
    </location>
</feature>
<feature type="transmembrane region" description="Helical" evidence="1">
    <location>
        <begin position="12"/>
        <end position="29"/>
    </location>
</feature>
<feature type="transmembrane region" description="Helical" evidence="1">
    <location>
        <begin position="143"/>
        <end position="161"/>
    </location>
</feature>
<dbReference type="InterPro" id="IPR037185">
    <property type="entry name" value="EmrE-like"/>
</dbReference>
<dbReference type="EMBL" id="CP029480">
    <property type="protein sequence ID" value="AWV98011.1"/>
    <property type="molecule type" value="Genomic_DNA"/>
</dbReference>
<feature type="transmembrane region" description="Helical" evidence="1">
    <location>
        <begin position="65"/>
        <end position="84"/>
    </location>
</feature>
<accession>A0A2Z4G9X0</accession>
<name>A0A2Z4G9X0_9BACT</name>
<dbReference type="KEGG" id="als:DJ013_07435"/>
<feature type="transmembrane region" description="Helical" evidence="1">
    <location>
        <begin position="211"/>
        <end position="227"/>
    </location>
</feature>
<feature type="transmembrane region" description="Helical" evidence="1">
    <location>
        <begin position="239"/>
        <end position="260"/>
    </location>
</feature>
<dbReference type="AlphaFoldDB" id="A0A2Z4G9X0"/>
<proteinExistence type="predicted"/>
<evidence type="ECO:0000256" key="1">
    <source>
        <dbReference type="SAM" id="Phobius"/>
    </source>
</evidence>
<keyword evidence="4" id="KW-1185">Reference proteome</keyword>
<sequence length="296" mass="32614">MINPKSDYLKLHGVVLLFSITAILGKLISTSTVSMVLYRTLLASLIFGGIFLYKGHTQVNKKDILKLLSVGAILGVHWFCFFGSARLSTVSLSLVTMSTTAFFTSIIEPISQKKSIQMKELVLGLMVVFGMGIIFQFEQEHSLAILVGLIGAILASIYSVANVHFTKSHSSITINFFQLSGAFLISLLVIVFRLNSGAIEMESMNITKIDAMYLIILSLLCTVLPYLELVRLLKTLSAFSVNLVINMEPIYGIVLAWLVFGTEEKMTSGFYVGAGLIILSLVLNHYWKVKKPSLAD</sequence>
<feature type="transmembrane region" description="Helical" evidence="1">
    <location>
        <begin position="35"/>
        <end position="53"/>
    </location>
</feature>
<dbReference type="Pfam" id="PF00892">
    <property type="entry name" value="EamA"/>
    <property type="match status" value="2"/>
</dbReference>
<dbReference type="InterPro" id="IPR000620">
    <property type="entry name" value="EamA_dom"/>
</dbReference>
<feature type="domain" description="EamA" evidence="2">
    <location>
        <begin position="143"/>
        <end position="283"/>
    </location>
</feature>
<reference evidence="3 4" key="1">
    <citation type="submission" date="2018-05" db="EMBL/GenBank/DDBJ databases">
        <title>Complete genome sequence of Arcticibacterium luteifluviistationis SM1504T, a cytophagaceae bacterium isolated from Arctic surface seawater.</title>
        <authorList>
            <person name="Li Y."/>
            <person name="Qin Q.-L."/>
        </authorList>
    </citation>
    <scope>NUCLEOTIDE SEQUENCE [LARGE SCALE GENOMIC DNA]</scope>
    <source>
        <strain evidence="3 4">SM1504</strain>
    </source>
</reference>
<dbReference type="Proteomes" id="UP000249873">
    <property type="component" value="Chromosome"/>
</dbReference>
<keyword evidence="1" id="KW-0472">Membrane</keyword>
<evidence type="ECO:0000259" key="2">
    <source>
        <dbReference type="Pfam" id="PF00892"/>
    </source>
</evidence>
<dbReference type="PANTHER" id="PTHR22911:SF79">
    <property type="entry name" value="MOBA-LIKE NTP TRANSFERASE DOMAIN-CONTAINING PROTEIN"/>
    <property type="match status" value="1"/>
</dbReference>
<dbReference type="SUPFAM" id="SSF103481">
    <property type="entry name" value="Multidrug resistance efflux transporter EmrE"/>
    <property type="match status" value="1"/>
</dbReference>
<dbReference type="RefSeq" id="WP_111371113.1">
    <property type="nucleotide sequence ID" value="NZ_CP029480.1"/>
</dbReference>
<dbReference type="GO" id="GO:0016020">
    <property type="term" value="C:membrane"/>
    <property type="evidence" value="ECO:0007669"/>
    <property type="project" value="InterPro"/>
</dbReference>
<feature type="transmembrane region" description="Helical" evidence="1">
    <location>
        <begin position="90"/>
        <end position="109"/>
    </location>
</feature>
<dbReference type="PANTHER" id="PTHR22911">
    <property type="entry name" value="ACYL-MALONYL CONDENSING ENZYME-RELATED"/>
    <property type="match status" value="1"/>
</dbReference>